<gene>
    <name evidence="1" type="primary">ga25627</name>
    <name evidence="1" type="ORF">PR202_ga25627</name>
</gene>
<dbReference type="Proteomes" id="UP001054889">
    <property type="component" value="Unassembled WGS sequence"/>
</dbReference>
<organism evidence="1 2">
    <name type="scientific">Eleusine coracana subsp. coracana</name>
    <dbReference type="NCBI Taxonomy" id="191504"/>
    <lineage>
        <taxon>Eukaryota</taxon>
        <taxon>Viridiplantae</taxon>
        <taxon>Streptophyta</taxon>
        <taxon>Embryophyta</taxon>
        <taxon>Tracheophyta</taxon>
        <taxon>Spermatophyta</taxon>
        <taxon>Magnoliopsida</taxon>
        <taxon>Liliopsida</taxon>
        <taxon>Poales</taxon>
        <taxon>Poaceae</taxon>
        <taxon>PACMAD clade</taxon>
        <taxon>Chloridoideae</taxon>
        <taxon>Cynodonteae</taxon>
        <taxon>Eleusininae</taxon>
        <taxon>Eleusine</taxon>
    </lineage>
</organism>
<evidence type="ECO:0000313" key="2">
    <source>
        <dbReference type="Proteomes" id="UP001054889"/>
    </source>
</evidence>
<evidence type="ECO:0008006" key="3">
    <source>
        <dbReference type="Google" id="ProtNLM"/>
    </source>
</evidence>
<accession>A0AAV5DCF2</accession>
<name>A0AAV5DCF2_ELECO</name>
<proteinExistence type="predicted"/>
<keyword evidence="2" id="KW-1185">Reference proteome</keyword>
<reference evidence="1" key="1">
    <citation type="journal article" date="2018" name="DNA Res.">
        <title>Multiple hybrid de novo genome assembly of finger millet, an orphan allotetraploid crop.</title>
        <authorList>
            <person name="Hatakeyama M."/>
            <person name="Aluri S."/>
            <person name="Balachadran M.T."/>
            <person name="Sivarajan S.R."/>
            <person name="Patrignani A."/>
            <person name="Gruter S."/>
            <person name="Poveda L."/>
            <person name="Shimizu-Inatsugi R."/>
            <person name="Baeten J."/>
            <person name="Francoijs K.J."/>
            <person name="Nataraja K.N."/>
            <person name="Reddy Y.A.N."/>
            <person name="Phadnis S."/>
            <person name="Ravikumar R.L."/>
            <person name="Schlapbach R."/>
            <person name="Sreeman S.M."/>
            <person name="Shimizu K.K."/>
        </authorList>
    </citation>
    <scope>NUCLEOTIDE SEQUENCE</scope>
</reference>
<protein>
    <recommendedName>
        <fullName evidence="3">Secreted protein</fullName>
    </recommendedName>
</protein>
<dbReference type="AlphaFoldDB" id="A0AAV5DCF2"/>
<comment type="caution">
    <text evidence="1">The sequence shown here is derived from an EMBL/GenBank/DDBJ whole genome shotgun (WGS) entry which is preliminary data.</text>
</comment>
<evidence type="ECO:0000313" key="1">
    <source>
        <dbReference type="EMBL" id="GJN07767.1"/>
    </source>
</evidence>
<reference evidence="1" key="2">
    <citation type="submission" date="2021-12" db="EMBL/GenBank/DDBJ databases">
        <title>Resequencing data analysis of finger millet.</title>
        <authorList>
            <person name="Hatakeyama M."/>
            <person name="Aluri S."/>
            <person name="Balachadran M.T."/>
            <person name="Sivarajan S.R."/>
            <person name="Poveda L."/>
            <person name="Shimizu-Inatsugi R."/>
            <person name="Schlapbach R."/>
            <person name="Sreeman S.M."/>
            <person name="Shimizu K.K."/>
        </authorList>
    </citation>
    <scope>NUCLEOTIDE SEQUENCE</scope>
</reference>
<dbReference type="EMBL" id="BQKI01000015">
    <property type="protein sequence ID" value="GJN07767.1"/>
    <property type="molecule type" value="Genomic_DNA"/>
</dbReference>
<sequence>MRLTRSLQRMTMAPLMMRCLMVARMHVSSVMFYLSSWDTLRLVCKSTCFPSSSMTVRSPTLFFAIVVTMYVPRNPQDVITRQRVVTWIASRGPARWAAPWGLKATHGGRLGGRGRGRTARLPMTLPVSESRS</sequence>